<keyword evidence="1" id="KW-1003">Cell membrane</keyword>
<organism evidence="3 4">
    <name type="scientific">Schaalia canis</name>
    <dbReference type="NCBI Taxonomy" id="100469"/>
    <lineage>
        <taxon>Bacteria</taxon>
        <taxon>Bacillati</taxon>
        <taxon>Actinomycetota</taxon>
        <taxon>Actinomycetes</taxon>
        <taxon>Actinomycetales</taxon>
        <taxon>Actinomycetaceae</taxon>
        <taxon>Schaalia</taxon>
    </lineage>
</organism>
<sequence>MPTQTSSTAAALNRTPALPRAYDVVVVMFVSFLLISNIAATKVIGIDVGPAHLVFDGGAILFPFTYILGDVLAEIYGFSRARRAIFLGFAASLLASLAFFLVQLAPVGPGYENQAAFEAVLGFVPRIVAASVIGYLAGQFLNALVLVRIRQRWGDKHLWARLVGSTVVGEAADTIIFCTIAFLGVIPGADFLNYIIVGYLYKVGVEIILLPLTYRVIAWVRRFEGLTNSVDEAPSTGLPAASFASSPAATSVSPSTTQEPTA</sequence>
<gene>
    <name evidence="3" type="ORF">EII11_00130</name>
</gene>
<keyword evidence="1" id="KW-0472">Membrane</keyword>
<dbReference type="RefSeq" id="WP_124867393.1">
    <property type="nucleotide sequence ID" value="NZ_RQZF01000001.1"/>
</dbReference>
<feature type="transmembrane region" description="Helical" evidence="1">
    <location>
        <begin position="191"/>
        <end position="212"/>
    </location>
</feature>
<keyword evidence="1" id="KW-0812">Transmembrane</keyword>
<keyword evidence="1" id="KW-0813">Transport</keyword>
<feature type="transmembrane region" description="Helical" evidence="1">
    <location>
        <begin position="85"/>
        <end position="107"/>
    </location>
</feature>
<name>A0A3P1SGF6_9ACTO</name>
<comment type="caution">
    <text evidence="3">The sequence shown here is derived from an EMBL/GenBank/DDBJ whole genome shotgun (WGS) entry which is preliminary data.</text>
</comment>
<comment type="function">
    <text evidence="1">Involved in the import of queuosine (Q) precursors, required for Q precursor salvage.</text>
</comment>
<dbReference type="Pfam" id="PF02592">
    <property type="entry name" value="Vut_1"/>
    <property type="match status" value="1"/>
</dbReference>
<evidence type="ECO:0000313" key="3">
    <source>
        <dbReference type="EMBL" id="RRC96124.1"/>
    </source>
</evidence>
<dbReference type="PANTHER" id="PTHR34300">
    <property type="entry name" value="QUEUOSINE PRECURSOR TRANSPORTER-RELATED"/>
    <property type="match status" value="1"/>
</dbReference>
<dbReference type="AlphaFoldDB" id="A0A3P1SGF6"/>
<dbReference type="OrthoDB" id="9805479at2"/>
<dbReference type="GO" id="GO:0005886">
    <property type="term" value="C:plasma membrane"/>
    <property type="evidence" value="ECO:0007669"/>
    <property type="project" value="UniProtKB-SubCell"/>
</dbReference>
<keyword evidence="1" id="KW-1133">Transmembrane helix</keyword>
<evidence type="ECO:0000256" key="2">
    <source>
        <dbReference type="SAM" id="MobiDB-lite"/>
    </source>
</evidence>
<comment type="similarity">
    <text evidence="1">Belongs to the vitamin uptake transporter (VUT/ECF) (TC 2.A.88) family. Q precursor transporter subfamily.</text>
</comment>
<feature type="region of interest" description="Disordered" evidence="2">
    <location>
        <begin position="241"/>
        <end position="262"/>
    </location>
</feature>
<comment type="subcellular location">
    <subcellularLocation>
        <location evidence="1">Cell membrane</location>
        <topology evidence="1">Multi-pass membrane protein</topology>
    </subcellularLocation>
</comment>
<dbReference type="NCBIfam" id="TIGR00697">
    <property type="entry name" value="queuosine precursor transporter"/>
    <property type="match status" value="1"/>
</dbReference>
<keyword evidence="4" id="KW-1185">Reference proteome</keyword>
<evidence type="ECO:0000256" key="1">
    <source>
        <dbReference type="HAMAP-Rule" id="MF_02088"/>
    </source>
</evidence>
<feature type="transmembrane region" description="Helical" evidence="1">
    <location>
        <begin position="127"/>
        <end position="147"/>
    </location>
</feature>
<feature type="transmembrane region" description="Helical" evidence="1">
    <location>
        <begin position="21"/>
        <end position="40"/>
    </location>
</feature>
<feature type="transmembrane region" description="Helical" evidence="1">
    <location>
        <begin position="159"/>
        <end position="185"/>
    </location>
</feature>
<proteinExistence type="inferred from homology"/>
<evidence type="ECO:0000313" key="4">
    <source>
        <dbReference type="Proteomes" id="UP000280444"/>
    </source>
</evidence>
<dbReference type="HAMAP" id="MF_02088">
    <property type="entry name" value="Q_prec_transport"/>
    <property type="match status" value="1"/>
</dbReference>
<accession>A0A3P1SGF6</accession>
<dbReference type="InterPro" id="IPR003744">
    <property type="entry name" value="YhhQ"/>
</dbReference>
<feature type="transmembrane region" description="Helical" evidence="1">
    <location>
        <begin position="52"/>
        <end position="73"/>
    </location>
</feature>
<dbReference type="EMBL" id="RQZF01000001">
    <property type="protein sequence ID" value="RRC96124.1"/>
    <property type="molecule type" value="Genomic_DNA"/>
</dbReference>
<reference evidence="3 4" key="1">
    <citation type="submission" date="2018-11" db="EMBL/GenBank/DDBJ databases">
        <title>Genomes From Bacteria Associated with the Canine Oral Cavity: a Test Case for Automated Genome-Based Taxonomic Assignment.</title>
        <authorList>
            <person name="Coil D.A."/>
            <person name="Jospin G."/>
            <person name="Darling A.E."/>
            <person name="Wallis C."/>
            <person name="Davis I.J."/>
            <person name="Harris S."/>
            <person name="Eisen J.A."/>
            <person name="Holcombe L.J."/>
            <person name="O'Flynn C."/>
        </authorList>
    </citation>
    <scope>NUCLEOTIDE SEQUENCE [LARGE SCALE GENOMIC DNA]</scope>
    <source>
        <strain evidence="3 4">OH770</strain>
    </source>
</reference>
<dbReference type="Proteomes" id="UP000280444">
    <property type="component" value="Unassembled WGS sequence"/>
</dbReference>
<dbReference type="GO" id="GO:0022857">
    <property type="term" value="F:transmembrane transporter activity"/>
    <property type="evidence" value="ECO:0007669"/>
    <property type="project" value="UniProtKB-UniRule"/>
</dbReference>
<protein>
    <recommendedName>
        <fullName evidence="1">Probable queuosine precursor transporter</fullName>
        <shortName evidence="1">Q precursor transporter</shortName>
    </recommendedName>
</protein>
<dbReference type="PANTHER" id="PTHR34300:SF2">
    <property type="entry name" value="QUEUOSINE PRECURSOR TRANSPORTER-RELATED"/>
    <property type="match status" value="1"/>
</dbReference>